<organism evidence="1 2">
    <name type="scientific">Plastoroseomonas hellenica</name>
    <dbReference type="NCBI Taxonomy" id="2687306"/>
    <lineage>
        <taxon>Bacteria</taxon>
        <taxon>Pseudomonadati</taxon>
        <taxon>Pseudomonadota</taxon>
        <taxon>Alphaproteobacteria</taxon>
        <taxon>Acetobacterales</taxon>
        <taxon>Acetobacteraceae</taxon>
        <taxon>Plastoroseomonas</taxon>
    </lineage>
</organism>
<dbReference type="RefSeq" id="WP_211850882.1">
    <property type="nucleotide sequence ID" value="NZ_JAAGBB010000003.1"/>
</dbReference>
<dbReference type="EMBL" id="JAAGBB010000003">
    <property type="protein sequence ID" value="MBR0663282.1"/>
    <property type="molecule type" value="Genomic_DNA"/>
</dbReference>
<reference evidence="2" key="1">
    <citation type="journal article" date="2021" name="Syst. Appl. Microbiol.">
        <title>Roseomonas hellenica sp. nov., isolated from roots of wild-growing Alkanna tinctoria.</title>
        <authorList>
            <person name="Rat A."/>
            <person name="Naranjo H.D."/>
            <person name="Lebbe L."/>
            <person name="Cnockaert M."/>
            <person name="Krigas N."/>
            <person name="Grigoriadou K."/>
            <person name="Maloupa E."/>
            <person name="Willems A."/>
        </authorList>
    </citation>
    <scope>NUCLEOTIDE SEQUENCE [LARGE SCALE GENOMIC DNA]</scope>
    <source>
        <strain evidence="2">LMG 31523</strain>
    </source>
</reference>
<name>A0ABS5ESK6_9PROT</name>
<evidence type="ECO:0000313" key="1">
    <source>
        <dbReference type="EMBL" id="MBR0663282.1"/>
    </source>
</evidence>
<accession>A0ABS5ESK6</accession>
<sequence length="124" mass="12869">MRRLLALLPLLAACADRGAEFDARMAGYIGRPESELVMGLGVPDRVQELEGRRFLDYELRGGYGGPTLTPSFGFGFGSFGGGAVWGTGVGLGIGGAAPPPACGVTFALRQGRVESFTRRGTGCA</sequence>
<proteinExistence type="predicted"/>
<comment type="caution">
    <text evidence="1">The sequence shown here is derived from an EMBL/GenBank/DDBJ whole genome shotgun (WGS) entry which is preliminary data.</text>
</comment>
<keyword evidence="2" id="KW-1185">Reference proteome</keyword>
<protein>
    <recommendedName>
        <fullName evidence="3">Lipoprotein</fullName>
    </recommendedName>
</protein>
<evidence type="ECO:0000313" key="2">
    <source>
        <dbReference type="Proteomes" id="UP001196870"/>
    </source>
</evidence>
<gene>
    <name evidence="1" type="ORF">GXW71_02830</name>
</gene>
<evidence type="ECO:0008006" key="3">
    <source>
        <dbReference type="Google" id="ProtNLM"/>
    </source>
</evidence>
<dbReference type="Proteomes" id="UP001196870">
    <property type="component" value="Unassembled WGS sequence"/>
</dbReference>